<evidence type="ECO:0000313" key="2">
    <source>
        <dbReference type="EMBL" id="OXA54066.1"/>
    </source>
</evidence>
<evidence type="ECO:0000313" key="3">
    <source>
        <dbReference type="Proteomes" id="UP000198287"/>
    </source>
</evidence>
<keyword evidence="1" id="KW-0472">Membrane</keyword>
<dbReference type="AlphaFoldDB" id="A0A226EBK0"/>
<reference evidence="2 3" key="1">
    <citation type="submission" date="2015-12" db="EMBL/GenBank/DDBJ databases">
        <title>The genome of Folsomia candida.</title>
        <authorList>
            <person name="Faddeeva A."/>
            <person name="Derks M.F."/>
            <person name="Anvar Y."/>
            <person name="Smit S."/>
            <person name="Van Straalen N."/>
            <person name="Roelofs D."/>
        </authorList>
    </citation>
    <scope>NUCLEOTIDE SEQUENCE [LARGE SCALE GENOMIC DNA]</scope>
    <source>
        <strain evidence="2 3">VU population</strain>
        <tissue evidence="2">Whole body</tissue>
    </source>
</reference>
<dbReference type="Gene3D" id="3.50.4.10">
    <property type="entry name" value="Hepatocyte Growth Factor"/>
    <property type="match status" value="1"/>
</dbReference>
<comment type="caution">
    <text evidence="2">The sequence shown here is derived from an EMBL/GenBank/DDBJ whole genome shotgun (WGS) entry which is preliminary data.</text>
</comment>
<proteinExistence type="predicted"/>
<organism evidence="2 3">
    <name type="scientific">Folsomia candida</name>
    <name type="common">Springtail</name>
    <dbReference type="NCBI Taxonomy" id="158441"/>
    <lineage>
        <taxon>Eukaryota</taxon>
        <taxon>Metazoa</taxon>
        <taxon>Ecdysozoa</taxon>
        <taxon>Arthropoda</taxon>
        <taxon>Hexapoda</taxon>
        <taxon>Collembola</taxon>
        <taxon>Entomobryomorpha</taxon>
        <taxon>Isotomoidea</taxon>
        <taxon>Isotomidae</taxon>
        <taxon>Proisotominae</taxon>
        <taxon>Folsomia</taxon>
    </lineage>
</organism>
<feature type="transmembrane region" description="Helical" evidence="1">
    <location>
        <begin position="70"/>
        <end position="92"/>
    </location>
</feature>
<dbReference type="OrthoDB" id="9976876at2759"/>
<keyword evidence="1" id="KW-0812">Transmembrane</keyword>
<keyword evidence="1" id="KW-1133">Transmembrane helix</keyword>
<dbReference type="EMBL" id="LNIX01000005">
    <property type="protein sequence ID" value="OXA54066.1"/>
    <property type="molecule type" value="Genomic_DNA"/>
</dbReference>
<evidence type="ECO:0008006" key="4">
    <source>
        <dbReference type="Google" id="ProtNLM"/>
    </source>
</evidence>
<feature type="non-terminal residue" evidence="2">
    <location>
        <position position="1"/>
    </location>
</feature>
<evidence type="ECO:0000256" key="1">
    <source>
        <dbReference type="SAM" id="Phobius"/>
    </source>
</evidence>
<name>A0A226EBK0_FOLCA</name>
<gene>
    <name evidence="2" type="ORF">Fcan01_11190</name>
</gene>
<sequence>ENCGRECSLHKECTHFSWSTSFGGTCWIKRGSIPNHSIRTDAGFVCGYVTFRKGEEQAREKEAGASRNIWIMWVVIGLLALAGVLSLTIFGLRQRSISKLLRGLDREEIDEFFLGRPELLARNTTMTNETVAFLPYDRAYEVDIGDIECN</sequence>
<accession>A0A226EBK0</accession>
<keyword evidence="3" id="KW-1185">Reference proteome</keyword>
<dbReference type="Proteomes" id="UP000198287">
    <property type="component" value="Unassembled WGS sequence"/>
</dbReference>
<protein>
    <recommendedName>
        <fullName evidence="4">Apple domain-containing protein</fullName>
    </recommendedName>
</protein>